<feature type="compositionally biased region" description="Basic and acidic residues" evidence="2">
    <location>
        <begin position="943"/>
        <end position="959"/>
    </location>
</feature>
<dbReference type="PANTHER" id="PTHR23052:SF1">
    <property type="entry name" value="AXONEMAL DYNEIN LIGHT CHAIN DOMAIN-CONTAINING PROTEIN 1"/>
    <property type="match status" value="1"/>
</dbReference>
<gene>
    <name evidence="3" type="ORF">PoB_000288500</name>
</gene>
<dbReference type="AlphaFoldDB" id="A0AAV3Y0F4"/>
<reference evidence="3 4" key="1">
    <citation type="journal article" date="2021" name="Elife">
        <title>Chloroplast acquisition without the gene transfer in kleptoplastic sea slugs, Plakobranchus ocellatus.</title>
        <authorList>
            <person name="Maeda T."/>
            <person name="Takahashi S."/>
            <person name="Yoshida T."/>
            <person name="Shimamura S."/>
            <person name="Takaki Y."/>
            <person name="Nagai Y."/>
            <person name="Toyoda A."/>
            <person name="Suzuki Y."/>
            <person name="Arimoto A."/>
            <person name="Ishii H."/>
            <person name="Satoh N."/>
            <person name="Nishiyama T."/>
            <person name="Hasebe M."/>
            <person name="Maruyama T."/>
            <person name="Minagawa J."/>
            <person name="Obokata J."/>
            <person name="Shigenobu S."/>
        </authorList>
    </citation>
    <scope>NUCLEOTIDE SEQUENCE [LARGE SCALE GENOMIC DNA]</scope>
</reference>
<sequence>MSVVRTGGDKHVSLPSPSSSPIPNNEGSVITTKSKNGELPVLRSSNDIDKTKPLPTSLQSDFIPEDILFALTQPPPSKGKLGPPSRVRNLNTTSGTARPPPANVWNHKRRDRFKHLLENTPCACGAGKDISFLYDVPQTTIHPPKPDALDKSVVRKSDGTLPNKPLHLPNTLLPDEYHIVKNKGVVGIDYHADRYSTKPEDHEKHLVLFPSMKPGSRYEVLQLKQALGNMLDKAGVNELEVEGGSGPTQMHNLLELIKREQNIYNVVFHELIRQTSVECVERGELLADLRNKYSDLLNKVPQQIMSLHEEVMAQRALDRRLTDELMRFKGTIGVLTSELTDVKEHDRKVTKEAQKAQEDLRSALTESQKNASLLAEYHDLYELQRRRLERQVFMLSEEREVWSTAAYSLALKVTEEYQLNTAKRLQLSEKGWVKMANHFTILLSDRDTDLLTKIQSYVENWRDLIEDFNIALRQREDEMKESLKGIKISIESTLKTFQTRFVDMENGAVRRPDDDFVRSLLSGIKSWDEAVVRETDVYGGDNLLNSQEELSQIRREMEGWTDAALKVFGRHRGPDNRTHQDQHSMHALNEEVDQLLTQFQHRITGENGVAGLIINLQSSLETWETKVTSHAQGILPLPDTEWGALYQTLEEWLTLVQQAYEYVGTSQRDEDRQDGRPHVSIDIHDVVRKTQKWATTASNSIDSEDAKLVEQVSSLHSEMVRWMVQVLLRLAPDKEGNSKEAAEMALLGSASIPQLIEVVKTLFESIETFSNYVTLCCNGIVMENTQARQDNNEENADHELKDLAKLRSECEDWIHTAQILMSQLTGDSIEELFPARASTTLTKTTTPSMPQDRVAFVDRERLESSTTQQESAPREEPTDTDGDTTDAVPEETDSDGVKAAEAGEKEEPSAAEQGQQPPEETQKKEIKKSPQPGTPGKTASPAEEQKGDRIEVLGHDANTHRQTFGVDAAQALAHVPVNPGVEGSPDTKKAFEALAAVHTLQAQLIATEERAVLAEERAFEAEEKVVQLEELTRALQKELAQLKSGAPSTNPSQQPTPAPAAPAPTASAPSPSKTDSPRGATDGKEEKSARKSGRSSSKSSKRK</sequence>
<keyword evidence="4" id="KW-1185">Reference proteome</keyword>
<evidence type="ECO:0000256" key="2">
    <source>
        <dbReference type="SAM" id="MobiDB-lite"/>
    </source>
</evidence>
<feature type="compositionally biased region" description="Polar residues" evidence="2">
    <location>
        <begin position="25"/>
        <end position="34"/>
    </location>
</feature>
<feature type="compositionally biased region" description="Low complexity" evidence="2">
    <location>
        <begin position="13"/>
        <end position="23"/>
    </location>
</feature>
<dbReference type="Pfam" id="PF10211">
    <property type="entry name" value="Ax_dynein_light"/>
    <property type="match status" value="1"/>
</dbReference>
<feature type="compositionally biased region" description="Acidic residues" evidence="2">
    <location>
        <begin position="878"/>
        <end position="894"/>
    </location>
</feature>
<comment type="caution">
    <text evidence="3">The sequence shown here is derived from an EMBL/GenBank/DDBJ whole genome shotgun (WGS) entry which is preliminary data.</text>
</comment>
<name>A0AAV3Y0F4_9GAST</name>
<dbReference type="PANTHER" id="PTHR23052">
    <property type="entry name" value="AXONEMAL DYNEIN LIGHT CHAIN DOMAIN-CONTAINING PROTEIN 1"/>
    <property type="match status" value="1"/>
</dbReference>
<dbReference type="InterPro" id="IPR019347">
    <property type="entry name" value="Axonemal_dynein_light_chain"/>
</dbReference>
<keyword evidence="1" id="KW-0175">Coiled coil</keyword>
<accession>A0AAV3Y0F4</accession>
<feature type="region of interest" description="Disordered" evidence="2">
    <location>
        <begin position="840"/>
        <end position="960"/>
    </location>
</feature>
<feature type="region of interest" description="Disordered" evidence="2">
    <location>
        <begin position="1"/>
        <end position="54"/>
    </location>
</feature>
<organism evidence="3 4">
    <name type="scientific">Plakobranchus ocellatus</name>
    <dbReference type="NCBI Taxonomy" id="259542"/>
    <lineage>
        <taxon>Eukaryota</taxon>
        <taxon>Metazoa</taxon>
        <taxon>Spiralia</taxon>
        <taxon>Lophotrochozoa</taxon>
        <taxon>Mollusca</taxon>
        <taxon>Gastropoda</taxon>
        <taxon>Heterobranchia</taxon>
        <taxon>Euthyneura</taxon>
        <taxon>Panpulmonata</taxon>
        <taxon>Sacoglossa</taxon>
        <taxon>Placobranchoidea</taxon>
        <taxon>Plakobranchidae</taxon>
        <taxon>Plakobranchus</taxon>
    </lineage>
</organism>
<protein>
    <submittedName>
        <fullName evidence="3">Axonemal dynein light chain domain-containing protein 1-like isoform x2</fullName>
    </submittedName>
</protein>
<feature type="compositionally biased region" description="Basic and acidic residues" evidence="2">
    <location>
        <begin position="895"/>
        <end position="908"/>
    </location>
</feature>
<dbReference type="Proteomes" id="UP000735302">
    <property type="component" value="Unassembled WGS sequence"/>
</dbReference>
<dbReference type="InterPro" id="IPR052845">
    <property type="entry name" value="Axonemal_dynein_LC_domain"/>
</dbReference>
<evidence type="ECO:0000313" key="3">
    <source>
        <dbReference type="EMBL" id="GFN76379.1"/>
    </source>
</evidence>
<proteinExistence type="predicted"/>
<feature type="compositionally biased region" description="Low complexity" evidence="2">
    <location>
        <begin position="1094"/>
        <end position="1103"/>
    </location>
</feature>
<dbReference type="EMBL" id="BLXT01000383">
    <property type="protein sequence ID" value="GFN76379.1"/>
    <property type="molecule type" value="Genomic_DNA"/>
</dbReference>
<evidence type="ECO:0000256" key="1">
    <source>
        <dbReference type="ARBA" id="ARBA00023054"/>
    </source>
</evidence>
<dbReference type="GO" id="GO:0005737">
    <property type="term" value="C:cytoplasm"/>
    <property type="evidence" value="ECO:0007669"/>
    <property type="project" value="UniProtKB-ARBA"/>
</dbReference>
<feature type="compositionally biased region" description="Low complexity" evidence="2">
    <location>
        <begin position="1063"/>
        <end position="1074"/>
    </location>
</feature>
<evidence type="ECO:0000313" key="4">
    <source>
        <dbReference type="Proteomes" id="UP000735302"/>
    </source>
</evidence>
<feature type="region of interest" description="Disordered" evidence="2">
    <location>
        <begin position="1039"/>
        <end position="1103"/>
    </location>
</feature>